<keyword evidence="2" id="KW-1185">Reference proteome</keyword>
<dbReference type="RefSeq" id="WP_306372499.1">
    <property type="nucleotide sequence ID" value="NZ_FWFZ01000020.1"/>
</dbReference>
<accession>A0A1Y5TRB5</accession>
<reference evidence="1 2" key="1">
    <citation type="submission" date="2017-03" db="EMBL/GenBank/DDBJ databases">
        <authorList>
            <person name="Afonso C.L."/>
            <person name="Miller P.J."/>
            <person name="Scott M.A."/>
            <person name="Spackman E."/>
            <person name="Goraichik I."/>
            <person name="Dimitrov K.M."/>
            <person name="Suarez D.L."/>
            <person name="Swayne D.E."/>
        </authorList>
    </citation>
    <scope>NUCLEOTIDE SEQUENCE [LARGE SCALE GENOMIC DNA]</scope>
    <source>
        <strain evidence="1 2">CECT 7023</strain>
    </source>
</reference>
<dbReference type="Proteomes" id="UP000193900">
    <property type="component" value="Unassembled WGS sequence"/>
</dbReference>
<organism evidence="1 2">
    <name type="scientific">Roseisalinus antarcticus</name>
    <dbReference type="NCBI Taxonomy" id="254357"/>
    <lineage>
        <taxon>Bacteria</taxon>
        <taxon>Pseudomonadati</taxon>
        <taxon>Pseudomonadota</taxon>
        <taxon>Alphaproteobacteria</taxon>
        <taxon>Rhodobacterales</taxon>
        <taxon>Roseobacteraceae</taxon>
        <taxon>Roseisalinus</taxon>
    </lineage>
</organism>
<proteinExistence type="predicted"/>
<protein>
    <recommendedName>
        <fullName evidence="3">4Fe-4S ferredoxin-type domain-containing protein</fullName>
    </recommendedName>
</protein>
<dbReference type="EMBL" id="FWFZ01000020">
    <property type="protein sequence ID" value="SLN67906.1"/>
    <property type="molecule type" value="Genomic_DNA"/>
</dbReference>
<evidence type="ECO:0000313" key="1">
    <source>
        <dbReference type="EMBL" id="SLN67906.1"/>
    </source>
</evidence>
<evidence type="ECO:0000313" key="2">
    <source>
        <dbReference type="Proteomes" id="UP000193900"/>
    </source>
</evidence>
<sequence length="181" mass="18689">MSDTAIALTEIETAAAASALEVAGLVEPGPQDGLAEAGTLALLSPAEPAFWARFTASAEYADGAPDPLDRWSRRVIDALAEAFGATALYPFGGPPWHPFIGWAQRSGRAHVSPVGLMVHDRAGLFLSYRGALALPARLPAQARPPAPCDGCAAPCLTTCPVGQGRRPAAQSAFHMEAFAGG</sequence>
<gene>
    <name evidence="1" type="ORF">ROA7023_03273</name>
</gene>
<name>A0A1Y5TRB5_9RHOB</name>
<dbReference type="AlphaFoldDB" id="A0A1Y5TRB5"/>
<evidence type="ECO:0008006" key="3">
    <source>
        <dbReference type="Google" id="ProtNLM"/>
    </source>
</evidence>